<reference evidence="2" key="1">
    <citation type="submission" date="2017-06" db="EMBL/GenBank/DDBJ databases">
        <authorList>
            <person name="LiPuma J."/>
            <person name="Spilker T."/>
        </authorList>
    </citation>
    <scope>NUCLEOTIDE SEQUENCE [LARGE SCALE GENOMIC DNA]</scope>
    <source>
        <strain evidence="2">AU17325</strain>
    </source>
</reference>
<dbReference type="AlphaFoldDB" id="A0A228I0C6"/>
<reference evidence="1 2" key="2">
    <citation type="submission" date="2017-08" db="EMBL/GenBank/DDBJ databases">
        <title>WGS of novel Burkholderia cepaca complex species.</title>
        <authorList>
            <person name="Lipuma J."/>
            <person name="Spilker T."/>
        </authorList>
    </citation>
    <scope>NUCLEOTIDE SEQUENCE [LARGE SCALE GENOMIC DNA]</scope>
    <source>
        <strain evidence="1 2">AU17325</strain>
    </source>
</reference>
<dbReference type="EMBL" id="NKFA01000027">
    <property type="protein sequence ID" value="OXI35888.1"/>
    <property type="molecule type" value="Genomic_DNA"/>
</dbReference>
<dbReference type="InterPro" id="IPR010727">
    <property type="entry name" value="DUF1302"/>
</dbReference>
<proteinExistence type="predicted"/>
<protein>
    <recommendedName>
        <fullName evidence="3">DUF1302 domain-containing protein</fullName>
    </recommendedName>
</protein>
<dbReference type="OrthoDB" id="8522166at2"/>
<dbReference type="Proteomes" id="UP000214600">
    <property type="component" value="Unassembled WGS sequence"/>
</dbReference>
<gene>
    <name evidence="1" type="ORF">CFB84_36440</name>
</gene>
<evidence type="ECO:0000313" key="2">
    <source>
        <dbReference type="Proteomes" id="UP000214600"/>
    </source>
</evidence>
<accession>A0A228I0C6</accession>
<dbReference type="Pfam" id="PF06980">
    <property type="entry name" value="DUF1302"/>
    <property type="match status" value="1"/>
</dbReference>
<comment type="caution">
    <text evidence="1">The sequence shown here is derived from an EMBL/GenBank/DDBJ whole genome shotgun (WGS) entry which is preliminary data.</text>
</comment>
<organism evidence="1 2">
    <name type="scientific">Burkholderia aenigmatica</name>
    <dbReference type="NCBI Taxonomy" id="2015348"/>
    <lineage>
        <taxon>Bacteria</taxon>
        <taxon>Pseudomonadati</taxon>
        <taxon>Pseudomonadota</taxon>
        <taxon>Betaproteobacteria</taxon>
        <taxon>Burkholderiales</taxon>
        <taxon>Burkholderiaceae</taxon>
        <taxon>Burkholderia</taxon>
        <taxon>Burkholderia cepacia complex</taxon>
    </lineage>
</organism>
<evidence type="ECO:0000313" key="1">
    <source>
        <dbReference type="EMBL" id="OXI35888.1"/>
    </source>
</evidence>
<dbReference type="RefSeq" id="WP_089453992.1">
    <property type="nucleotide sequence ID" value="NZ_NKFA01000027.1"/>
</dbReference>
<sequence>MEPARIIRNATVLIAVSGTGAAVSSAYGYDFTVGNGALQGSWVTNLTAGAGIRTKNPSCSLTGDPNAFGCGAAANTNQWGYADNGDLNYRKGQPFSTYISATSELLLKMPGEGLKFMVRGTGMYDFLAGNTNRTPLSSTAAAQVVYNAQLLDLWAQKDFTIGGRNAHVRLGNQVINWGESMFAQSGINATNSIDVQKLLIPGSQLKQALLPAPMASFAADLSHGFSTEAYYQFQWNGNRYPPVGSYWSVTNGFGRGAEPFTINTGNLNVTGPSAGTIANALGGPGTAGNQDTLNAIKNGLVNGAFAGPPFNDIGLPSTTSLPAKYRPQFGVKFNYSPRAFDANFAFYYLNYTDKSPVLASLANGTEQWSYLGRRQLFGVSANFGLGPWAIGTELSYRPRDAVALSGCYGAGGPLDLNTNGVAGVDCQQWVDKKKFQYDINGLLALTRSEYPFLKLLGADSAALTWELTWIYYPGLSSSGVTRTINGQTVTQVPQTGYLPWLNNGSAAGYPIGMGQGTSSSVGATIDFNWTYDGSLIPGWQVTPGVTFSDGLYGYTPTFTANYMQGAKSVNVYVLFNQNPPNWQAGINFTAFWGGHNTVGQPYADRNFVGLFVTRNF</sequence>
<evidence type="ECO:0008006" key="3">
    <source>
        <dbReference type="Google" id="ProtNLM"/>
    </source>
</evidence>
<name>A0A228I0C6_9BURK</name>